<sequence>MKKSDPRDNSGDVGQDVAGLWSLLAHVVTPTTIIAALLVYFGSVRTNTTFSSLGVDQSLLGLSIQDYALRSVGSTIEPLAMVLLALLIALPAHALLVRHMAAHQAVMRWLVIELGLFGFAAVLVGVLGTVGWVELRVRAPVAPICVALGVLALGYSASLHAMINPRPAGHSAEPATVRTVRRAVFVALLALLLLWSVAVYAQLRGAAAAEQLRSDPTRLPGVVIYAPQRLYLEGLGITESPLPDAAAKFHYRYAGLRLLIRSNQRYFLLPACWATTPQARAIALPDDPSIRLEFFRVTTHPACPPAQ</sequence>
<dbReference type="EMBL" id="BAAATE010000004">
    <property type="protein sequence ID" value="GAA2653326.1"/>
    <property type="molecule type" value="Genomic_DNA"/>
</dbReference>
<accession>A0ABP6DVH6</accession>
<keyword evidence="1" id="KW-0472">Membrane</keyword>
<feature type="transmembrane region" description="Helical" evidence="1">
    <location>
        <begin position="139"/>
        <end position="163"/>
    </location>
</feature>
<proteinExistence type="predicted"/>
<name>A0ABP6DVH6_9ACTN</name>
<feature type="transmembrane region" description="Helical" evidence="1">
    <location>
        <begin position="79"/>
        <end position="97"/>
    </location>
</feature>
<reference evidence="3" key="1">
    <citation type="journal article" date="2019" name="Int. J. Syst. Evol. Microbiol.">
        <title>The Global Catalogue of Microorganisms (GCM) 10K type strain sequencing project: providing services to taxonomists for standard genome sequencing and annotation.</title>
        <authorList>
            <consortium name="The Broad Institute Genomics Platform"/>
            <consortium name="The Broad Institute Genome Sequencing Center for Infectious Disease"/>
            <person name="Wu L."/>
            <person name="Ma J."/>
        </authorList>
    </citation>
    <scope>NUCLEOTIDE SEQUENCE [LARGE SCALE GENOMIC DNA]</scope>
    <source>
        <strain evidence="3">JCM 6835</strain>
    </source>
</reference>
<evidence type="ECO:0000313" key="2">
    <source>
        <dbReference type="EMBL" id="GAA2653326.1"/>
    </source>
</evidence>
<feature type="transmembrane region" description="Helical" evidence="1">
    <location>
        <begin position="183"/>
        <end position="203"/>
    </location>
</feature>
<feature type="transmembrane region" description="Helical" evidence="1">
    <location>
        <begin position="20"/>
        <end position="41"/>
    </location>
</feature>
<comment type="caution">
    <text evidence="2">The sequence shown here is derived from an EMBL/GenBank/DDBJ whole genome shotgun (WGS) entry which is preliminary data.</text>
</comment>
<evidence type="ECO:0000313" key="3">
    <source>
        <dbReference type="Proteomes" id="UP001501666"/>
    </source>
</evidence>
<dbReference type="RefSeq" id="WP_346145434.1">
    <property type="nucleotide sequence ID" value="NZ_BAAATE010000004.1"/>
</dbReference>
<feature type="transmembrane region" description="Helical" evidence="1">
    <location>
        <begin position="109"/>
        <end position="133"/>
    </location>
</feature>
<evidence type="ECO:0000256" key="1">
    <source>
        <dbReference type="SAM" id="Phobius"/>
    </source>
</evidence>
<gene>
    <name evidence="2" type="ORF">GCM10010412_021280</name>
</gene>
<evidence type="ECO:0008006" key="4">
    <source>
        <dbReference type="Google" id="ProtNLM"/>
    </source>
</evidence>
<keyword evidence="3" id="KW-1185">Reference proteome</keyword>
<dbReference type="Proteomes" id="UP001501666">
    <property type="component" value="Unassembled WGS sequence"/>
</dbReference>
<protein>
    <recommendedName>
        <fullName evidence="4">DUF5671 domain-containing protein</fullName>
    </recommendedName>
</protein>
<organism evidence="2 3">
    <name type="scientific">Nonomuraea recticatena</name>
    <dbReference type="NCBI Taxonomy" id="46178"/>
    <lineage>
        <taxon>Bacteria</taxon>
        <taxon>Bacillati</taxon>
        <taxon>Actinomycetota</taxon>
        <taxon>Actinomycetes</taxon>
        <taxon>Streptosporangiales</taxon>
        <taxon>Streptosporangiaceae</taxon>
        <taxon>Nonomuraea</taxon>
    </lineage>
</organism>
<keyword evidence="1" id="KW-0812">Transmembrane</keyword>
<keyword evidence="1" id="KW-1133">Transmembrane helix</keyword>